<dbReference type="GO" id="GO:0008691">
    <property type="term" value="F:3-hydroxybutyryl-CoA dehydrogenase activity"/>
    <property type="evidence" value="ECO:0007669"/>
    <property type="project" value="UniProtKB-EC"/>
</dbReference>
<dbReference type="InterPro" id="IPR006180">
    <property type="entry name" value="3-OHacyl-CoA_DH_CS"/>
</dbReference>
<evidence type="ECO:0000259" key="4">
    <source>
        <dbReference type="Pfam" id="PF00725"/>
    </source>
</evidence>
<evidence type="ECO:0000259" key="5">
    <source>
        <dbReference type="Pfam" id="PF02737"/>
    </source>
</evidence>
<dbReference type="PANTHER" id="PTHR48075">
    <property type="entry name" value="3-HYDROXYACYL-COA DEHYDROGENASE FAMILY PROTEIN"/>
    <property type="match status" value="1"/>
</dbReference>
<dbReference type="SUPFAM" id="SSF48179">
    <property type="entry name" value="6-phosphogluconate dehydrogenase C-terminal domain-like"/>
    <property type="match status" value="2"/>
</dbReference>
<evidence type="ECO:0000313" key="6">
    <source>
        <dbReference type="EMBL" id="CAA9465008.1"/>
    </source>
</evidence>
<comment type="pathway">
    <text evidence="1">Lipid metabolism; butanoate metabolism.</text>
</comment>
<dbReference type="GO" id="GO:0006631">
    <property type="term" value="P:fatty acid metabolic process"/>
    <property type="evidence" value="ECO:0007669"/>
    <property type="project" value="InterPro"/>
</dbReference>
<dbReference type="EC" id="1.1.1.35" evidence="6"/>
<keyword evidence="3 6" id="KW-0560">Oxidoreductase</keyword>
<dbReference type="Gene3D" id="3.40.50.720">
    <property type="entry name" value="NAD(P)-binding Rossmann-like Domain"/>
    <property type="match status" value="1"/>
</dbReference>
<dbReference type="InterPro" id="IPR036291">
    <property type="entry name" value="NAD(P)-bd_dom_sf"/>
</dbReference>
<dbReference type="InterPro" id="IPR013328">
    <property type="entry name" value="6PGD_dom2"/>
</dbReference>
<evidence type="ECO:0000256" key="1">
    <source>
        <dbReference type="ARBA" id="ARBA00005086"/>
    </source>
</evidence>
<sequence length="380" mass="40884">MVDIAVVGAGTMGAGIAESAALAGMKAVMLDVREDALDRGRQTIEKDLDRRVKKGRISDDERREILERVSTTTSVDDCAEAPLVVEAVVESMDVKRKVFADLEGVVGSDAVLATNTSSLSVAGIAAATQSPERIVGMHFFNPVPAMKLVEIVTGPATDPSAVRRAEETSERLGKTPVRVSDTPGFIVNRVARPFYLEAFRIVEAGGDPATVDAAVRGAGFRMGPLELADLIGHDINLAVSESLFERYYYQPRFRPSFLQRSMVEAGSLGRKSGRGFYEYGSGEEKAGETKEPSEDVALRIISCIVNEAFLALSEGVASAEDIDQAMKLGANYPKGPFAWAEEIGARSILETLDSLRETHGDAYLASPLLRRGATDRPTSR</sequence>
<gene>
    <name evidence="6" type="ORF">AVDCRST_MAG25-1404</name>
</gene>
<dbReference type="InterPro" id="IPR006108">
    <property type="entry name" value="3HC_DH_C"/>
</dbReference>
<feature type="domain" description="3-hydroxyacyl-CoA dehydrogenase NAD binding" evidence="5">
    <location>
        <begin position="4"/>
        <end position="181"/>
    </location>
</feature>
<dbReference type="FunFam" id="3.40.50.720:FF:000009">
    <property type="entry name" value="Fatty oxidation complex, alpha subunit"/>
    <property type="match status" value="1"/>
</dbReference>
<dbReference type="EMBL" id="CADCVI010000086">
    <property type="protein sequence ID" value="CAA9465008.1"/>
    <property type="molecule type" value="Genomic_DNA"/>
</dbReference>
<dbReference type="SUPFAM" id="SSF51735">
    <property type="entry name" value="NAD(P)-binding Rossmann-fold domains"/>
    <property type="match status" value="1"/>
</dbReference>
<dbReference type="InterPro" id="IPR008927">
    <property type="entry name" value="6-PGluconate_DH-like_C_sf"/>
</dbReference>
<feature type="domain" description="3-hydroxyacyl-CoA dehydrogenase C-terminal" evidence="4">
    <location>
        <begin position="297"/>
        <end position="371"/>
    </location>
</feature>
<comment type="similarity">
    <text evidence="2">Belongs to the 3-hydroxyacyl-CoA dehydrogenase family.</text>
</comment>
<dbReference type="AlphaFoldDB" id="A0A6J4RC75"/>
<name>A0A6J4RC75_9ACTN</name>
<dbReference type="GO" id="GO:0003857">
    <property type="term" value="F:(3S)-3-hydroxyacyl-CoA dehydrogenase (NAD+) activity"/>
    <property type="evidence" value="ECO:0007669"/>
    <property type="project" value="UniProtKB-EC"/>
</dbReference>
<dbReference type="GO" id="GO:0070403">
    <property type="term" value="F:NAD+ binding"/>
    <property type="evidence" value="ECO:0007669"/>
    <property type="project" value="InterPro"/>
</dbReference>
<protein>
    <submittedName>
        <fullName evidence="6">3-hydroxybutyryl-CoA dehydrogenase 3-hydroxyacyl-CoA dehydrogenase</fullName>
        <ecNumber evidence="6">1.1.1.157</ecNumber>
        <ecNumber evidence="6">1.1.1.35</ecNumber>
    </submittedName>
</protein>
<dbReference type="Pfam" id="PF00725">
    <property type="entry name" value="3HCDH"/>
    <property type="match status" value="2"/>
</dbReference>
<dbReference type="Gene3D" id="1.10.1040.10">
    <property type="entry name" value="N-(1-d-carboxylethyl)-l-norvaline Dehydrogenase, domain 2"/>
    <property type="match status" value="2"/>
</dbReference>
<dbReference type="EC" id="1.1.1.157" evidence="6"/>
<proteinExistence type="inferred from homology"/>
<reference evidence="6" key="1">
    <citation type="submission" date="2020-02" db="EMBL/GenBank/DDBJ databases">
        <authorList>
            <person name="Meier V. D."/>
        </authorList>
    </citation>
    <scope>NUCLEOTIDE SEQUENCE</scope>
    <source>
        <strain evidence="6">AVDCRST_MAG25</strain>
    </source>
</reference>
<evidence type="ECO:0000256" key="3">
    <source>
        <dbReference type="ARBA" id="ARBA00023002"/>
    </source>
</evidence>
<dbReference type="PANTHER" id="PTHR48075:SF5">
    <property type="entry name" value="3-HYDROXYBUTYRYL-COA DEHYDROGENASE"/>
    <property type="match status" value="1"/>
</dbReference>
<dbReference type="InterPro" id="IPR006176">
    <property type="entry name" value="3-OHacyl-CoA_DH_NAD-bd"/>
</dbReference>
<dbReference type="PROSITE" id="PS00067">
    <property type="entry name" value="3HCDH"/>
    <property type="match status" value="1"/>
</dbReference>
<feature type="domain" description="3-hydroxyacyl-CoA dehydrogenase C-terminal" evidence="4">
    <location>
        <begin position="184"/>
        <end position="279"/>
    </location>
</feature>
<organism evidence="6">
    <name type="scientific">uncultured Rubrobacteraceae bacterium</name>
    <dbReference type="NCBI Taxonomy" id="349277"/>
    <lineage>
        <taxon>Bacteria</taxon>
        <taxon>Bacillati</taxon>
        <taxon>Actinomycetota</taxon>
        <taxon>Rubrobacteria</taxon>
        <taxon>Rubrobacterales</taxon>
        <taxon>Rubrobacteraceae</taxon>
        <taxon>environmental samples</taxon>
    </lineage>
</organism>
<accession>A0A6J4RC75</accession>
<dbReference type="Pfam" id="PF02737">
    <property type="entry name" value="3HCDH_N"/>
    <property type="match status" value="1"/>
</dbReference>
<evidence type="ECO:0000256" key="2">
    <source>
        <dbReference type="ARBA" id="ARBA00009463"/>
    </source>
</evidence>